<dbReference type="Gene3D" id="1.20.144.10">
    <property type="entry name" value="Phosphatidic acid phosphatase type 2/haloperoxidase"/>
    <property type="match status" value="1"/>
</dbReference>
<gene>
    <name evidence="3" type="ORF">K3F53_08110</name>
    <name evidence="4" type="ORF">SAMN04489735_1003131</name>
</gene>
<dbReference type="Proteomes" id="UP000826616">
    <property type="component" value="Chromosome"/>
</dbReference>
<dbReference type="EMBL" id="CP080764">
    <property type="protein sequence ID" value="QYY44130.1"/>
    <property type="molecule type" value="Genomic_DNA"/>
</dbReference>
<dbReference type="AlphaFoldDB" id="A0A1G7XC86"/>
<sequence>MESILSLDQQLFYWINVRLNIPSLDWFMIFATRISDKGLFWFLIVLILLLNRRRVGGIRPAATLFTGIGIGGVVENIIKFIVARPRPPMAEEHINHLIHLPVSSSFPSGHAVSSFVSMYILYRLFPKSIVWTLPCAVIMSYSRIYVGVHYPLDIIVGAIIGIAVGKLTMKLPIMAIAHKLLSRIPGARRYILSADEIIPKNIPTETPSTLEPREKQL</sequence>
<evidence type="ECO:0000256" key="1">
    <source>
        <dbReference type="SAM" id="Phobius"/>
    </source>
</evidence>
<dbReference type="SUPFAM" id="SSF48317">
    <property type="entry name" value="Acid phosphatase/Vanadium-dependent haloperoxidase"/>
    <property type="match status" value="1"/>
</dbReference>
<evidence type="ECO:0000313" key="4">
    <source>
        <dbReference type="EMBL" id="SDG81734.1"/>
    </source>
</evidence>
<dbReference type="SMART" id="SM00014">
    <property type="entry name" value="acidPPc"/>
    <property type="match status" value="1"/>
</dbReference>
<keyword evidence="1" id="KW-1133">Transmembrane helix</keyword>
<feature type="transmembrane region" description="Helical" evidence="1">
    <location>
        <begin position="129"/>
        <end position="148"/>
    </location>
</feature>
<protein>
    <submittedName>
        <fullName evidence="3">Phosphatase PAP2 family protein</fullName>
    </submittedName>
    <submittedName>
        <fullName evidence="4">Undecaprenyl-diphosphatase</fullName>
    </submittedName>
</protein>
<accession>A0A1G7XC86</accession>
<feature type="transmembrane region" description="Helical" evidence="1">
    <location>
        <begin position="62"/>
        <end position="82"/>
    </location>
</feature>
<dbReference type="PANTHER" id="PTHR14969">
    <property type="entry name" value="SPHINGOSINE-1-PHOSPHATE PHOSPHOHYDROLASE"/>
    <property type="match status" value="1"/>
</dbReference>
<dbReference type="EMBL" id="FNDE01000003">
    <property type="protein sequence ID" value="SDG81734.1"/>
    <property type="molecule type" value="Genomic_DNA"/>
</dbReference>
<keyword evidence="6" id="KW-1185">Reference proteome</keyword>
<organism evidence="4 5">
    <name type="scientific">Aneurinibacillus thermoaerophilus</name>
    <dbReference type="NCBI Taxonomy" id="143495"/>
    <lineage>
        <taxon>Bacteria</taxon>
        <taxon>Bacillati</taxon>
        <taxon>Bacillota</taxon>
        <taxon>Bacilli</taxon>
        <taxon>Bacillales</taxon>
        <taxon>Paenibacillaceae</taxon>
        <taxon>Aneurinibacillus group</taxon>
        <taxon>Aneurinibacillus</taxon>
    </lineage>
</organism>
<dbReference type="InterPro" id="IPR000326">
    <property type="entry name" value="PAP2/HPO"/>
</dbReference>
<proteinExistence type="predicted"/>
<reference evidence="4 5" key="1">
    <citation type="submission" date="2016-10" db="EMBL/GenBank/DDBJ databases">
        <authorList>
            <person name="de Groot N.N."/>
        </authorList>
    </citation>
    <scope>NUCLEOTIDE SEQUENCE [LARGE SCALE GENOMIC DNA]</scope>
    <source>
        <strain evidence="4 5">L 420-91</strain>
    </source>
</reference>
<keyword evidence="1" id="KW-0812">Transmembrane</keyword>
<evidence type="ECO:0000259" key="2">
    <source>
        <dbReference type="SMART" id="SM00014"/>
    </source>
</evidence>
<feature type="transmembrane region" description="Helical" evidence="1">
    <location>
        <begin position="154"/>
        <end position="173"/>
    </location>
</feature>
<dbReference type="OrthoDB" id="9789113at2"/>
<dbReference type="GeneID" id="97141330"/>
<dbReference type="PANTHER" id="PTHR14969:SF13">
    <property type="entry name" value="AT30094P"/>
    <property type="match status" value="1"/>
</dbReference>
<keyword evidence="1" id="KW-0472">Membrane</keyword>
<dbReference type="Proteomes" id="UP000198956">
    <property type="component" value="Unassembled WGS sequence"/>
</dbReference>
<dbReference type="RefSeq" id="WP_057899035.1">
    <property type="nucleotide sequence ID" value="NZ_CP080764.1"/>
</dbReference>
<reference evidence="3 6" key="2">
    <citation type="submission" date="2021-08" db="EMBL/GenBank/DDBJ databases">
        <title>Complete genome sequence of the strain Aneurinibacillus thermoaerophilus CCM 8960.</title>
        <authorList>
            <person name="Musilova J."/>
            <person name="Kourilova X."/>
            <person name="Pernicova I."/>
            <person name="Bezdicek M."/>
            <person name="Lengerova M."/>
            <person name="Obruca S."/>
            <person name="Sedlar K."/>
        </authorList>
    </citation>
    <scope>NUCLEOTIDE SEQUENCE [LARGE SCALE GENOMIC DNA]</scope>
    <source>
        <strain evidence="3 6">CCM 8960</strain>
    </source>
</reference>
<evidence type="ECO:0000313" key="3">
    <source>
        <dbReference type="EMBL" id="QYY44130.1"/>
    </source>
</evidence>
<feature type="transmembrane region" description="Helical" evidence="1">
    <location>
        <begin position="26"/>
        <end position="50"/>
    </location>
</feature>
<dbReference type="Pfam" id="PF01569">
    <property type="entry name" value="PAP2"/>
    <property type="match status" value="1"/>
</dbReference>
<dbReference type="InterPro" id="IPR036938">
    <property type="entry name" value="PAP2/HPO_sf"/>
</dbReference>
<name>A0A1G7XC86_ANETH</name>
<evidence type="ECO:0000313" key="5">
    <source>
        <dbReference type="Proteomes" id="UP000198956"/>
    </source>
</evidence>
<feature type="domain" description="Phosphatidic acid phosphatase type 2/haloperoxidase" evidence="2">
    <location>
        <begin position="63"/>
        <end position="169"/>
    </location>
</feature>
<evidence type="ECO:0000313" key="6">
    <source>
        <dbReference type="Proteomes" id="UP000826616"/>
    </source>
</evidence>